<keyword evidence="5" id="KW-1185">Reference proteome</keyword>
<evidence type="ECO:0000259" key="3">
    <source>
        <dbReference type="PROSITE" id="PS50228"/>
    </source>
</evidence>
<reference evidence="4" key="1">
    <citation type="submission" date="2021-10" db="EMBL/GenBank/DDBJ databases">
        <title>Tropical sea cucumber genome reveals ecological adaptation and Cuvierian tubules defense mechanism.</title>
        <authorList>
            <person name="Chen T."/>
        </authorList>
    </citation>
    <scope>NUCLEOTIDE SEQUENCE</scope>
    <source>
        <strain evidence="4">Nanhai2018</strain>
        <tissue evidence="4">Muscle</tissue>
    </source>
</reference>
<dbReference type="AlphaFoldDB" id="A0A9Q1CRH5"/>
<dbReference type="CDD" id="cd22823">
    <property type="entry name" value="Gal_Rha_Lectin"/>
    <property type="match status" value="1"/>
</dbReference>
<dbReference type="GO" id="GO:0030246">
    <property type="term" value="F:carbohydrate binding"/>
    <property type="evidence" value="ECO:0007669"/>
    <property type="project" value="InterPro"/>
</dbReference>
<evidence type="ECO:0000313" key="4">
    <source>
        <dbReference type="EMBL" id="KAJ8049174.1"/>
    </source>
</evidence>
<dbReference type="Proteomes" id="UP001152320">
    <property type="component" value="Chromosome 1"/>
</dbReference>
<evidence type="ECO:0000256" key="2">
    <source>
        <dbReference type="SAM" id="Phobius"/>
    </source>
</evidence>
<protein>
    <recommendedName>
        <fullName evidence="3">SUEL-type lectin domain-containing protein</fullName>
    </recommendedName>
</protein>
<dbReference type="InterPro" id="IPR043159">
    <property type="entry name" value="Lectin_gal-bd_sf"/>
</dbReference>
<dbReference type="EMBL" id="JAIZAY010000001">
    <property type="protein sequence ID" value="KAJ8049174.1"/>
    <property type="molecule type" value="Genomic_DNA"/>
</dbReference>
<evidence type="ECO:0000313" key="5">
    <source>
        <dbReference type="Proteomes" id="UP001152320"/>
    </source>
</evidence>
<feature type="domain" description="SUEL-type lectin" evidence="3">
    <location>
        <begin position="18"/>
        <end position="108"/>
    </location>
</feature>
<dbReference type="Gene3D" id="2.60.120.740">
    <property type="match status" value="1"/>
</dbReference>
<keyword evidence="2" id="KW-0472">Membrane</keyword>
<organism evidence="4 5">
    <name type="scientific">Holothuria leucospilota</name>
    <name type="common">Black long sea cucumber</name>
    <name type="synonym">Mertensiothuria leucospilota</name>
    <dbReference type="NCBI Taxonomy" id="206669"/>
    <lineage>
        <taxon>Eukaryota</taxon>
        <taxon>Metazoa</taxon>
        <taxon>Echinodermata</taxon>
        <taxon>Eleutherozoa</taxon>
        <taxon>Echinozoa</taxon>
        <taxon>Holothuroidea</taxon>
        <taxon>Aspidochirotacea</taxon>
        <taxon>Aspidochirotida</taxon>
        <taxon>Holothuriidae</taxon>
        <taxon>Holothuria</taxon>
    </lineage>
</organism>
<sequence length="177" mass="19531">MFFSSLHPLASNYSTGLACAGRTMRLECPVDTIRLVDTFFGYNSTVQLGGLCAGRTPSLDCTQHLNAYTVVSRYCQGEQYCKVLVSDEFEDPCGDVWTKFLWVNYTCRESSTTPTPKIPVEPTISTSSSGNFTGQGPESSQELKATCSGCLVWKIFVPVLVMVFMILVCVIVFMAKR</sequence>
<comment type="caution">
    <text evidence="4">The sequence shown here is derived from an EMBL/GenBank/DDBJ whole genome shotgun (WGS) entry which is preliminary data.</text>
</comment>
<feature type="compositionally biased region" description="Polar residues" evidence="1">
    <location>
        <begin position="123"/>
        <end position="137"/>
    </location>
</feature>
<name>A0A9Q1CRH5_HOLLE</name>
<dbReference type="Pfam" id="PF02140">
    <property type="entry name" value="SUEL_Lectin"/>
    <property type="match status" value="1"/>
</dbReference>
<keyword evidence="2" id="KW-0812">Transmembrane</keyword>
<dbReference type="PROSITE" id="PS50228">
    <property type="entry name" value="SUEL_LECTIN"/>
    <property type="match status" value="1"/>
</dbReference>
<feature type="transmembrane region" description="Helical" evidence="2">
    <location>
        <begin position="151"/>
        <end position="175"/>
    </location>
</feature>
<dbReference type="InterPro" id="IPR000922">
    <property type="entry name" value="Lectin_gal-bd_dom"/>
</dbReference>
<gene>
    <name evidence="4" type="ORF">HOLleu_01796</name>
</gene>
<proteinExistence type="predicted"/>
<feature type="region of interest" description="Disordered" evidence="1">
    <location>
        <begin position="118"/>
        <end position="137"/>
    </location>
</feature>
<evidence type="ECO:0000256" key="1">
    <source>
        <dbReference type="SAM" id="MobiDB-lite"/>
    </source>
</evidence>
<dbReference type="PANTHER" id="PTHR46780">
    <property type="entry name" value="PROTEIN EVA-1"/>
    <property type="match status" value="1"/>
</dbReference>
<accession>A0A9Q1CRH5</accession>
<keyword evidence="2" id="KW-1133">Transmembrane helix</keyword>